<dbReference type="EMBL" id="BARV01043240">
    <property type="protein sequence ID" value="GAI55114.1"/>
    <property type="molecule type" value="Genomic_DNA"/>
</dbReference>
<feature type="non-terminal residue" evidence="1">
    <location>
        <position position="40"/>
    </location>
</feature>
<protein>
    <submittedName>
        <fullName evidence="1">Uncharacterized protein</fullName>
    </submittedName>
</protein>
<proteinExistence type="predicted"/>
<organism evidence="1">
    <name type="scientific">marine sediment metagenome</name>
    <dbReference type="NCBI Taxonomy" id="412755"/>
    <lineage>
        <taxon>unclassified sequences</taxon>
        <taxon>metagenomes</taxon>
        <taxon>ecological metagenomes</taxon>
    </lineage>
</organism>
<gene>
    <name evidence="1" type="ORF">S06H3_64636</name>
</gene>
<evidence type="ECO:0000313" key="1">
    <source>
        <dbReference type="EMBL" id="GAI55114.1"/>
    </source>
</evidence>
<name>X1RHR7_9ZZZZ</name>
<accession>X1RHR7</accession>
<reference evidence="1" key="1">
    <citation type="journal article" date="2014" name="Front. Microbiol.">
        <title>High frequency of phylogenetically diverse reductive dehalogenase-homologous genes in deep subseafloor sedimentary metagenomes.</title>
        <authorList>
            <person name="Kawai M."/>
            <person name="Futagami T."/>
            <person name="Toyoda A."/>
            <person name="Takaki Y."/>
            <person name="Nishi S."/>
            <person name="Hori S."/>
            <person name="Arai W."/>
            <person name="Tsubouchi T."/>
            <person name="Morono Y."/>
            <person name="Uchiyama I."/>
            <person name="Ito T."/>
            <person name="Fujiyama A."/>
            <person name="Inagaki F."/>
            <person name="Takami H."/>
        </authorList>
    </citation>
    <scope>NUCLEOTIDE SEQUENCE</scope>
    <source>
        <strain evidence="1">Expedition CK06-06</strain>
    </source>
</reference>
<sequence length="40" mass="4454">MVRFALTTSESQAVQTVTANYKGTIGVDDYYTKIQLTPEL</sequence>
<dbReference type="AlphaFoldDB" id="X1RHR7"/>
<comment type="caution">
    <text evidence="1">The sequence shown here is derived from an EMBL/GenBank/DDBJ whole genome shotgun (WGS) entry which is preliminary data.</text>
</comment>